<accession>A0A9X2XPH4</accession>
<dbReference type="Gene3D" id="2.60.40.1260">
    <property type="entry name" value="Lamin Tail domain"/>
    <property type="match status" value="1"/>
</dbReference>
<feature type="chain" id="PRO_5040717724" evidence="2">
    <location>
        <begin position="22"/>
        <end position="869"/>
    </location>
</feature>
<comment type="caution">
    <text evidence="4">The sequence shown here is derived from an EMBL/GenBank/DDBJ whole genome shotgun (WGS) entry which is preliminary data.</text>
</comment>
<dbReference type="InterPro" id="IPR032812">
    <property type="entry name" value="SbsA_Ig"/>
</dbReference>
<dbReference type="Proteomes" id="UP001155483">
    <property type="component" value="Unassembled WGS sequence"/>
</dbReference>
<dbReference type="InterPro" id="IPR001322">
    <property type="entry name" value="Lamin_tail_dom"/>
</dbReference>
<keyword evidence="1 2" id="KW-0732">Signal</keyword>
<dbReference type="Gene3D" id="2.60.40.4070">
    <property type="match status" value="1"/>
</dbReference>
<dbReference type="Pfam" id="PF00932">
    <property type="entry name" value="LTD"/>
    <property type="match status" value="2"/>
</dbReference>
<dbReference type="Gene3D" id="2.60.40.1220">
    <property type="match status" value="2"/>
</dbReference>
<feature type="signal peptide" evidence="2">
    <location>
        <begin position="1"/>
        <end position="21"/>
    </location>
</feature>
<dbReference type="EMBL" id="JAOTIF010000019">
    <property type="protein sequence ID" value="MCU7551338.1"/>
    <property type="molecule type" value="Genomic_DNA"/>
</dbReference>
<name>A0A9X2XPH4_9BACT</name>
<feature type="domain" description="LTD" evidence="3">
    <location>
        <begin position="577"/>
        <end position="708"/>
    </location>
</feature>
<keyword evidence="5" id="KW-1185">Reference proteome</keyword>
<evidence type="ECO:0000259" key="3">
    <source>
        <dbReference type="PROSITE" id="PS51841"/>
    </source>
</evidence>
<dbReference type="SUPFAM" id="SSF74853">
    <property type="entry name" value="Lamin A/C globular tail domain"/>
    <property type="match status" value="1"/>
</dbReference>
<dbReference type="InterPro" id="IPR036415">
    <property type="entry name" value="Lamin_tail_dom_sf"/>
</dbReference>
<dbReference type="PROSITE" id="PS51841">
    <property type="entry name" value="LTD"/>
    <property type="match status" value="2"/>
</dbReference>
<evidence type="ECO:0000313" key="4">
    <source>
        <dbReference type="EMBL" id="MCU7551338.1"/>
    </source>
</evidence>
<evidence type="ECO:0000313" key="5">
    <source>
        <dbReference type="Proteomes" id="UP001155483"/>
    </source>
</evidence>
<dbReference type="InterPro" id="IPR014755">
    <property type="entry name" value="Cu-Rt/internalin_Ig-like"/>
</dbReference>
<proteinExistence type="predicted"/>
<dbReference type="Pfam" id="PF13205">
    <property type="entry name" value="Big_5"/>
    <property type="match status" value="1"/>
</dbReference>
<gene>
    <name evidence="4" type="ORF">OCK74_19610</name>
</gene>
<dbReference type="RefSeq" id="WP_279298777.1">
    <property type="nucleotide sequence ID" value="NZ_JAOTIF010000019.1"/>
</dbReference>
<reference evidence="4" key="1">
    <citation type="submission" date="2022-09" db="EMBL/GenBank/DDBJ databases">
        <authorList>
            <person name="Yuan C."/>
            <person name="Ke Z."/>
        </authorList>
    </citation>
    <scope>NUCLEOTIDE SEQUENCE</scope>
    <source>
        <strain evidence="4">LB-8</strain>
    </source>
</reference>
<organism evidence="4 5">
    <name type="scientific">Paraflavisolibacter caeni</name>
    <dbReference type="NCBI Taxonomy" id="2982496"/>
    <lineage>
        <taxon>Bacteria</taxon>
        <taxon>Pseudomonadati</taxon>
        <taxon>Bacteroidota</taxon>
        <taxon>Chitinophagia</taxon>
        <taxon>Chitinophagales</taxon>
        <taxon>Chitinophagaceae</taxon>
        <taxon>Paraflavisolibacter</taxon>
    </lineage>
</organism>
<evidence type="ECO:0000256" key="2">
    <source>
        <dbReference type="SAM" id="SignalP"/>
    </source>
</evidence>
<sequence>MKPKLLLTLAAIYLLHFSVCAQFTEYFNDIDLTANPPWTSTANSWIVNNNLQLQSNNTIANSSFYISTPSSLATSAQWELSVTLNFNTSSANYVDIYLTASDSILISNKTTGYFVRIGNTDDEICLYRKDSLGTIKKIIDGVNGITNTTSSKLKIKVIRNARNEFELYREDANSAGYTNEGKVADSTYSTSKYFGILVRQSTSSFFQKHFFDDIIVQAYAPDVTPPELKSVTVASVNSLDILFSEALDTNSARSAANYEVTDIGKPASIEVDNTNPALVHLVFNKDFSNALMHTLNVSNIKDVAGNAMDKATATFSYDQPSNFSVIIDEIMSDPSPTVALPNAEYIELKNSSGHDIDLKGWKLTTTSSASGLFPAYILPADSFVIITSNTNALAMATYGNVLGVGSFPALSNEGTTLSLLSNEGTTIHAVSYLPGWYGNEIKSNGGWSLEMIDTHYPCSGQNNWKASTHLSGGTPGRKNAVDAVNKDDVAPSVLNAFLKDSVTIVLRFDEPVDSSGATALSHYSLTPAVTIEDVSITSPDRTQVQLQLLAPLVTKTVYALSVSGITDCAGNEINKQTKLSIGRPETPATQDLVINEILFNPRPGEYDYVEFYNCSNKVIDASGLYIANRKDTGAVNSLKKLSDLPHYIFPGDYIVITEDALSLQKGYLVKNAEAVLVLSTLPSFPDDKGNVVLLNGEGDVIDEVAYSKDWHFGLIVNDDGIALERIDPLAESQNKDNWHSAASTAGYGTPTYKNSQYKLADQIDAAIEVLPKVFSPDNDGYEDMATISYQLSGTGYVANILIFDASGRLVRSLVKNGLLGLKGSWKWDGLDEKKQRLPIGPYIIYTELFNLQGRKQQYKNVVVLARKLK</sequence>
<evidence type="ECO:0000256" key="1">
    <source>
        <dbReference type="ARBA" id="ARBA00022729"/>
    </source>
</evidence>
<feature type="domain" description="LTD" evidence="3">
    <location>
        <begin position="309"/>
        <end position="434"/>
    </location>
</feature>
<protein>
    <submittedName>
        <fullName evidence="4">Lamin tail domain-containing protein</fullName>
    </submittedName>
</protein>
<reference evidence="4" key="2">
    <citation type="submission" date="2023-04" db="EMBL/GenBank/DDBJ databases">
        <title>Paracnuella aquatica gen. nov., sp. nov., a member of the family Chitinophagaceae isolated from a hot spring.</title>
        <authorList>
            <person name="Wang C."/>
        </authorList>
    </citation>
    <scope>NUCLEOTIDE SEQUENCE</scope>
    <source>
        <strain evidence="4">LB-8</strain>
    </source>
</reference>
<dbReference type="AlphaFoldDB" id="A0A9X2XPH4"/>